<dbReference type="InterPro" id="IPR052387">
    <property type="entry name" value="Fibrocystin"/>
</dbReference>
<protein>
    <submittedName>
        <fullName evidence="5">F5/8 type C domain-containing protein</fullName>
    </submittedName>
</protein>
<dbReference type="NCBIfam" id="NF045639">
    <property type="entry name" value="GCX_COOH"/>
    <property type="match status" value="1"/>
</dbReference>
<dbReference type="PROSITE" id="PS50022">
    <property type="entry name" value="FA58C_3"/>
    <property type="match status" value="1"/>
</dbReference>
<evidence type="ECO:0000313" key="5">
    <source>
        <dbReference type="EMBL" id="PWK21444.1"/>
    </source>
</evidence>
<evidence type="ECO:0000259" key="4">
    <source>
        <dbReference type="PROSITE" id="PS51820"/>
    </source>
</evidence>
<dbReference type="InterPro" id="IPR008979">
    <property type="entry name" value="Galactose-bd-like_sf"/>
</dbReference>
<evidence type="ECO:0000259" key="3">
    <source>
        <dbReference type="PROSITE" id="PS50022"/>
    </source>
</evidence>
<dbReference type="Gene3D" id="2.60.120.1560">
    <property type="match status" value="1"/>
</dbReference>
<name>A0A316DTQ4_9BACT</name>
<dbReference type="InterPro" id="IPR011658">
    <property type="entry name" value="PA14_dom"/>
</dbReference>
<dbReference type="AlphaFoldDB" id="A0A316DTQ4"/>
<dbReference type="SUPFAM" id="SSF56988">
    <property type="entry name" value="Anthrax protective antigen"/>
    <property type="match status" value="1"/>
</dbReference>
<dbReference type="InterPro" id="IPR037524">
    <property type="entry name" value="PA14/GLEYA"/>
</dbReference>
<dbReference type="SUPFAM" id="SSF49785">
    <property type="entry name" value="Galactose-binding domain-like"/>
    <property type="match status" value="1"/>
</dbReference>
<dbReference type="PROSITE" id="PS51820">
    <property type="entry name" value="PA14"/>
    <property type="match status" value="2"/>
</dbReference>
<dbReference type="EMBL" id="QGGO01000024">
    <property type="protein sequence ID" value="PWK21444.1"/>
    <property type="molecule type" value="Genomic_DNA"/>
</dbReference>
<feature type="chain" id="PRO_5016233255" evidence="2">
    <location>
        <begin position="24"/>
        <end position="791"/>
    </location>
</feature>
<feature type="domain" description="F5/8 type C" evidence="3">
    <location>
        <begin position="430"/>
        <end position="573"/>
    </location>
</feature>
<dbReference type="PANTHER" id="PTHR46769:SF2">
    <property type="entry name" value="FIBROCYSTIN-L ISOFORM 2 PRECURSOR-RELATED"/>
    <property type="match status" value="1"/>
</dbReference>
<comment type="caution">
    <text evidence="5">The sequence shown here is derived from an EMBL/GenBank/DDBJ whole genome shotgun (WGS) entry which is preliminary data.</text>
</comment>
<dbReference type="OrthoDB" id="901313at2"/>
<evidence type="ECO:0000256" key="1">
    <source>
        <dbReference type="ARBA" id="ARBA00022729"/>
    </source>
</evidence>
<feature type="domain" description="PA14" evidence="4">
    <location>
        <begin position="27"/>
        <end position="184"/>
    </location>
</feature>
<keyword evidence="6" id="KW-1185">Reference proteome</keyword>
<feature type="domain" description="PA14" evidence="4">
    <location>
        <begin position="233"/>
        <end position="394"/>
    </location>
</feature>
<keyword evidence="1 2" id="KW-0732">Signal</keyword>
<dbReference type="Gene3D" id="2.60.120.260">
    <property type="entry name" value="Galactose-binding domain-like"/>
    <property type="match status" value="1"/>
</dbReference>
<dbReference type="InterPro" id="IPR055015">
    <property type="entry name" value="GCX_COOH"/>
</dbReference>
<evidence type="ECO:0000313" key="6">
    <source>
        <dbReference type="Proteomes" id="UP000245489"/>
    </source>
</evidence>
<organism evidence="5 6">
    <name type="scientific">Arcicella aurantiaca</name>
    <dbReference type="NCBI Taxonomy" id="591202"/>
    <lineage>
        <taxon>Bacteria</taxon>
        <taxon>Pseudomonadati</taxon>
        <taxon>Bacteroidota</taxon>
        <taxon>Cytophagia</taxon>
        <taxon>Cytophagales</taxon>
        <taxon>Flectobacillaceae</taxon>
        <taxon>Arcicella</taxon>
    </lineage>
</organism>
<proteinExistence type="predicted"/>
<reference evidence="5 6" key="1">
    <citation type="submission" date="2018-05" db="EMBL/GenBank/DDBJ databases">
        <title>Genomic Encyclopedia of Archaeal and Bacterial Type Strains, Phase II (KMG-II): from individual species to whole genera.</title>
        <authorList>
            <person name="Goeker M."/>
        </authorList>
    </citation>
    <scope>NUCLEOTIDE SEQUENCE [LARGE SCALE GENOMIC DNA]</scope>
    <source>
        <strain evidence="5 6">DSM 22214</strain>
    </source>
</reference>
<gene>
    <name evidence="5" type="ORF">LV89_03737</name>
</gene>
<feature type="signal peptide" evidence="2">
    <location>
        <begin position="1"/>
        <end position="23"/>
    </location>
</feature>
<dbReference type="PANTHER" id="PTHR46769">
    <property type="entry name" value="POLYCYSTIC KIDNEY AND HEPATIC DISEASE 1 (AUTOSOMAL RECESSIVE)-LIKE 1"/>
    <property type="match status" value="1"/>
</dbReference>
<dbReference type="InterPro" id="IPR000421">
    <property type="entry name" value="FA58C"/>
</dbReference>
<accession>A0A316DTQ4</accession>
<dbReference type="Proteomes" id="UP000245489">
    <property type="component" value="Unassembled WGS sequence"/>
</dbReference>
<dbReference type="Pfam" id="PF00754">
    <property type="entry name" value="F5_F8_type_C"/>
    <property type="match status" value="1"/>
</dbReference>
<sequence>MKLKIFYILIILTLAQTSLYSQSSCVGTPGQVKWSYWLNFSSYPDSSDLTALENFPTHPDGTQLLGSLKMPQNFADNYASMIRGYIYVPQTATYKFNITGDDRVAFYLSTDDNPANKRKKAEVKTYTETDEHNKEANQTSSAITLTAGQNYYFEMYNYESAWSDHMTLFWRKTANPDTTWLVIDYNYLKEYVCGQNCAVRGTPCNDGNSLTSNDQQDGFCNCVGTYPTTNTCVGQKGLTEAYYYDNIVGSYVEPDLVNAAKFPLVPDRKENLLGAYGPLVPYTNDNYGTLVQGFLTVPISGMYEFNITGDNQTYFFLSKNDSIQYKQYHQAIVIYGVDENEHNTSSFQNISPLYLEKGKYYYYEFRHKENGWRDHFNLFWKTPFYESKEWKRVPNFYLYDYNCEISCISQGTPCNDGNPYTKNDQYNNNCQCVGTPCSGTDCDDLSVSYQSYESCAATKNLLNNAEGSWVSCNTSPNPNSARSTLTKWIKYDFGDVHKFQGTRVWNYNVANETNKGFKNVTVDYSEDGTTWHALGTSYLWQQAPGTSDYSGFAGPNLNDVKARYILISAIDTWGNSCAGFSKITFDASLCSAKGTACDDKDPLTKHDQFDANCNCRGVNINCATDTLKLENLTLSEASYKAVKEIKATSLVPKPKNISFTAGNDIVLLPGFDTKDSTVFSADIANCLQTAFVQNKLESNKSVDSTATEFSAKDTLNNKTKKIIFRLNKPAQVVLTVKNASEQIVTTIIDDYYQNLGTQIKFLPTNKLAKGQYWVELKADKEVLRESLIVDN</sequence>
<dbReference type="RefSeq" id="WP_146199205.1">
    <property type="nucleotide sequence ID" value="NZ_QGGO01000024.1"/>
</dbReference>
<dbReference type="Pfam" id="PF07691">
    <property type="entry name" value="PA14"/>
    <property type="match status" value="2"/>
</dbReference>
<evidence type="ECO:0000256" key="2">
    <source>
        <dbReference type="SAM" id="SignalP"/>
    </source>
</evidence>